<comment type="subcellular location">
    <subcellularLocation>
        <location evidence="1">Membrane</location>
    </subcellularLocation>
</comment>
<evidence type="ECO:0000256" key="3">
    <source>
        <dbReference type="ARBA" id="ARBA00022676"/>
    </source>
</evidence>
<feature type="domain" description="Diacylglycerol glucosyltransferase N-terminal" evidence="6">
    <location>
        <begin position="18"/>
        <end position="167"/>
    </location>
</feature>
<name>A0A3E0A3D5_9ACTN</name>
<evidence type="ECO:0000259" key="5">
    <source>
        <dbReference type="Pfam" id="PF04101"/>
    </source>
</evidence>
<keyword evidence="3" id="KW-0328">Glycosyltransferase</keyword>
<dbReference type="Gene3D" id="3.40.50.2000">
    <property type="entry name" value="Glycogen Phosphorylase B"/>
    <property type="match status" value="1"/>
</dbReference>
<proteinExistence type="inferred from homology"/>
<dbReference type="Pfam" id="PF04101">
    <property type="entry name" value="Glyco_tran_28_C"/>
    <property type="match status" value="1"/>
</dbReference>
<evidence type="ECO:0000313" key="7">
    <source>
        <dbReference type="EMBL" id="REG00841.1"/>
    </source>
</evidence>
<keyword evidence="8" id="KW-1185">Reference proteome</keyword>
<feature type="domain" description="Glycosyl transferase family 28 C-terminal" evidence="5">
    <location>
        <begin position="205"/>
        <end position="313"/>
    </location>
</feature>
<organism evidence="7 8">
    <name type="scientific">Asanoa ferruginea</name>
    <dbReference type="NCBI Taxonomy" id="53367"/>
    <lineage>
        <taxon>Bacteria</taxon>
        <taxon>Bacillati</taxon>
        <taxon>Actinomycetota</taxon>
        <taxon>Actinomycetes</taxon>
        <taxon>Micromonosporales</taxon>
        <taxon>Micromonosporaceae</taxon>
        <taxon>Asanoa</taxon>
    </lineage>
</organism>
<evidence type="ECO:0000256" key="1">
    <source>
        <dbReference type="ARBA" id="ARBA00004370"/>
    </source>
</evidence>
<evidence type="ECO:0000313" key="8">
    <source>
        <dbReference type="Proteomes" id="UP000256913"/>
    </source>
</evidence>
<dbReference type="SUPFAM" id="SSF53756">
    <property type="entry name" value="UDP-Glycosyltransferase/glycogen phosphorylase"/>
    <property type="match status" value="1"/>
</dbReference>
<accession>A0A3E0A3D5</accession>
<evidence type="ECO:0000256" key="4">
    <source>
        <dbReference type="ARBA" id="ARBA00022679"/>
    </source>
</evidence>
<reference evidence="7 8" key="1">
    <citation type="submission" date="2018-08" db="EMBL/GenBank/DDBJ databases">
        <title>Sequencing the genomes of 1000 actinobacteria strains.</title>
        <authorList>
            <person name="Klenk H.-P."/>
        </authorList>
    </citation>
    <scope>NUCLEOTIDE SEQUENCE [LARGE SCALE GENOMIC DNA]</scope>
    <source>
        <strain evidence="7 8">DSM 44099</strain>
    </source>
</reference>
<dbReference type="EMBL" id="QUMQ01000001">
    <property type="protein sequence ID" value="REG00841.1"/>
    <property type="molecule type" value="Genomic_DNA"/>
</dbReference>
<evidence type="ECO:0000256" key="2">
    <source>
        <dbReference type="ARBA" id="ARBA00006962"/>
    </source>
</evidence>
<dbReference type="InterPro" id="IPR009695">
    <property type="entry name" value="Diacylglyc_glucosyltr_N"/>
</dbReference>
<gene>
    <name evidence="7" type="ORF">DFJ67_6898</name>
</gene>
<comment type="similarity">
    <text evidence="2">Belongs to the glycosyltransferase 28 family.</text>
</comment>
<dbReference type="GO" id="GO:0016020">
    <property type="term" value="C:membrane"/>
    <property type="evidence" value="ECO:0007669"/>
    <property type="project" value="UniProtKB-SubCell"/>
</dbReference>
<sequence length="361" mass="36831">MRPTPRIAMISASIGAGHDQAADQLTTALVARGCTVTRHDFLDLLPAGAGHRLSELYAAQLRRAPGSWGALVGALRRPALAGAAAGAVARAAAPGVQAALTGQEDLVVSTFPFASQTLGRLRATGRLASPVATFLCDPSVHPLWVSDGVDTHMAVDTVAAAQAHRLGARGILVCAPAVGPEFRPGTEAQRRAARARWGLPDGPIALVVGGSWGAGQLAHTARDIAATGLATPVTVCGHNTRLHRRLVSGGPGITLGWVADMAELLRAADVVVHNAGGMTCWEAIAAGVPLLAYRALPGHGTANAAALKQAGLSAWCRDRAQLRAALRDPCPVPPQPVTAPLPADALARLLGAPVADLAPAT</sequence>
<evidence type="ECO:0000259" key="6">
    <source>
        <dbReference type="Pfam" id="PF06925"/>
    </source>
</evidence>
<dbReference type="Proteomes" id="UP000256913">
    <property type="component" value="Unassembled WGS sequence"/>
</dbReference>
<protein>
    <submittedName>
        <fullName evidence="7">UDP-N-acetylglucosamine:LPS N-acetylglucosamine transferase</fullName>
    </submittedName>
</protein>
<dbReference type="InterPro" id="IPR050519">
    <property type="entry name" value="Glycosyltransf_28_UgtP"/>
</dbReference>
<comment type="caution">
    <text evidence="7">The sequence shown here is derived from an EMBL/GenBank/DDBJ whole genome shotgun (WGS) entry which is preliminary data.</text>
</comment>
<dbReference type="PANTHER" id="PTHR43025">
    <property type="entry name" value="MONOGALACTOSYLDIACYLGLYCEROL SYNTHASE"/>
    <property type="match status" value="1"/>
</dbReference>
<dbReference type="PANTHER" id="PTHR43025:SF3">
    <property type="entry name" value="MONOGALACTOSYLDIACYLGLYCEROL SYNTHASE 1, CHLOROPLASTIC"/>
    <property type="match status" value="1"/>
</dbReference>
<dbReference type="GO" id="GO:0016758">
    <property type="term" value="F:hexosyltransferase activity"/>
    <property type="evidence" value="ECO:0007669"/>
    <property type="project" value="InterPro"/>
</dbReference>
<keyword evidence="4 7" id="KW-0808">Transferase</keyword>
<dbReference type="AlphaFoldDB" id="A0A3E0A3D5"/>
<dbReference type="OrthoDB" id="9810950at2"/>
<dbReference type="Pfam" id="PF06925">
    <property type="entry name" value="MGDG_synth"/>
    <property type="match status" value="1"/>
</dbReference>
<dbReference type="GO" id="GO:0009247">
    <property type="term" value="P:glycolipid biosynthetic process"/>
    <property type="evidence" value="ECO:0007669"/>
    <property type="project" value="InterPro"/>
</dbReference>
<dbReference type="RefSeq" id="WP_116072655.1">
    <property type="nucleotide sequence ID" value="NZ_BONB01000009.1"/>
</dbReference>
<dbReference type="InterPro" id="IPR007235">
    <property type="entry name" value="Glyco_trans_28_C"/>
</dbReference>